<name>A0ABN3MFQ7_STRLO</name>
<dbReference type="PROSITE" id="PS51340">
    <property type="entry name" value="MOSC"/>
    <property type="match status" value="1"/>
</dbReference>
<dbReference type="InterPro" id="IPR005302">
    <property type="entry name" value="MoCF_Sase_C"/>
</dbReference>
<protein>
    <submittedName>
        <fullName evidence="2">MOSC domain-containing protein</fullName>
    </submittedName>
</protein>
<keyword evidence="3" id="KW-1185">Reference proteome</keyword>
<dbReference type="SUPFAM" id="SSF50800">
    <property type="entry name" value="PK beta-barrel domain-like"/>
    <property type="match status" value="1"/>
</dbReference>
<dbReference type="Pfam" id="PF03476">
    <property type="entry name" value="MOSC_N"/>
    <property type="match status" value="1"/>
</dbReference>
<accession>A0ABN3MFQ7</accession>
<gene>
    <name evidence="2" type="ORF">GCM10010276_49480</name>
</gene>
<dbReference type="EMBL" id="BAAASG010000011">
    <property type="protein sequence ID" value="GAA2501150.1"/>
    <property type="molecule type" value="Genomic_DNA"/>
</dbReference>
<proteinExistence type="predicted"/>
<dbReference type="Gene3D" id="2.40.33.20">
    <property type="entry name" value="PK beta-barrel domain-like"/>
    <property type="match status" value="1"/>
</dbReference>
<evidence type="ECO:0000259" key="1">
    <source>
        <dbReference type="PROSITE" id="PS51340"/>
    </source>
</evidence>
<sequence length="272" mass="29172">MRRATVAALYRYPVKSMLGEPLEAVEISDRGLSGDRRFALLDAETGKVASAKNPRLWRELLRCAATLTEAGPPRITGPDGTEVPTAAALSALVGREVTLTDVPPPAGTLDRSRPEQVLAAGLETAVEADTVQFGSASPPGTFFDFAPVHVITTSTLRRIGELGPRGTAEAERYRPNLVIDTDEADGFVEHTWTGRDLHITDGPILRVIASTPRCAIPTLAHGDLPRDPDALRVLAHHHRVPALPGRAPEPCAGVYAQVVRGGWVREGDVIRL</sequence>
<evidence type="ECO:0000313" key="3">
    <source>
        <dbReference type="Proteomes" id="UP001501777"/>
    </source>
</evidence>
<dbReference type="InterPro" id="IPR005303">
    <property type="entry name" value="MOCOS_middle"/>
</dbReference>
<organism evidence="2 3">
    <name type="scientific">Streptomyces longisporus</name>
    <dbReference type="NCBI Taxonomy" id="1948"/>
    <lineage>
        <taxon>Bacteria</taxon>
        <taxon>Bacillati</taxon>
        <taxon>Actinomycetota</taxon>
        <taxon>Actinomycetes</taxon>
        <taxon>Kitasatosporales</taxon>
        <taxon>Streptomycetaceae</taxon>
        <taxon>Streptomyces</taxon>
    </lineage>
</organism>
<reference evidence="2 3" key="1">
    <citation type="journal article" date="2019" name="Int. J. Syst. Evol. Microbiol.">
        <title>The Global Catalogue of Microorganisms (GCM) 10K type strain sequencing project: providing services to taxonomists for standard genome sequencing and annotation.</title>
        <authorList>
            <consortium name="The Broad Institute Genomics Platform"/>
            <consortium name="The Broad Institute Genome Sequencing Center for Infectious Disease"/>
            <person name="Wu L."/>
            <person name="Ma J."/>
        </authorList>
    </citation>
    <scope>NUCLEOTIDE SEQUENCE [LARGE SCALE GENOMIC DNA]</scope>
    <source>
        <strain evidence="2 3">JCM 4395</strain>
    </source>
</reference>
<dbReference type="InterPro" id="IPR011037">
    <property type="entry name" value="Pyrv_Knase-like_insert_dom_sf"/>
</dbReference>
<dbReference type="Proteomes" id="UP001501777">
    <property type="component" value="Unassembled WGS sequence"/>
</dbReference>
<evidence type="ECO:0000313" key="2">
    <source>
        <dbReference type="EMBL" id="GAA2501150.1"/>
    </source>
</evidence>
<comment type="caution">
    <text evidence="2">The sequence shown here is derived from an EMBL/GenBank/DDBJ whole genome shotgun (WGS) entry which is preliminary data.</text>
</comment>
<dbReference type="Pfam" id="PF03473">
    <property type="entry name" value="MOSC"/>
    <property type="match status" value="1"/>
</dbReference>
<feature type="domain" description="MOSC" evidence="1">
    <location>
        <begin position="115"/>
        <end position="272"/>
    </location>
</feature>